<dbReference type="Proteomes" id="UP000663844">
    <property type="component" value="Unassembled WGS sequence"/>
</dbReference>
<evidence type="ECO:0008006" key="6">
    <source>
        <dbReference type="Google" id="ProtNLM"/>
    </source>
</evidence>
<dbReference type="PANTHER" id="PTHR45641">
    <property type="entry name" value="TETRATRICOPEPTIDE REPEAT PROTEIN (AFU_ORTHOLOGUE AFUA_6G03870)"/>
    <property type="match status" value="1"/>
</dbReference>
<evidence type="ECO:0000313" key="3">
    <source>
        <dbReference type="EMBL" id="CAF1461271.1"/>
    </source>
</evidence>
<protein>
    <recommendedName>
        <fullName evidence="6">Tetratricopeptide repeat protein</fullName>
    </recommendedName>
</protein>
<evidence type="ECO:0000256" key="2">
    <source>
        <dbReference type="ARBA" id="ARBA00022803"/>
    </source>
</evidence>
<sequence>MYRIFSVLRNKQSKAVEAAPEIPLKRSISERDIRNEHYKIIWLDQNVNDNKSDSMRTKMLLKNINNDQCSFFDDKDKFITAIQSASNQQLKTLLIVSGQYAKDILSQSVSSSLQRINEKLPSVIIFCQDYNKYKSLADSNRWFNVTDVCTDHETLKQSILRVLPSLQFNLFPAQKLMSTRMLSSFQNTIDDNSYFSYPLFVDLLSEKRSKKKIKDYETEKQIMLNKCRDFYRGNEPELQRIEKFRQTYTPSKAIEWYTEDSFVYRLINRAFRTEDMSLWYLFRFYCIDLSNELKNLQEQQNIAENFLVYRGQTHLPTDELIKIRNNIGQLISTNGFLSTSELAEVALMFVTDAQNTEEFKVVLFEIEVHPSSRNNCVFAKVHQYSEHDECEVLFDIGSTFEIISVTIDENASSFNKENPLTRIRMKTTNEKINELNKYFDPSEFRNTNIEIYFGRLLISLNQYEKAESYFLMLSHILSKTHDDIASIHDHLGYLHLQTTNWSAAYDYLNSAQNIKQKSLPTIHPFFEVTFNGLANYYKAMHNYTKALLYYKKALKCHRIHRFSISMAKLNQASIHILMENYDTALNLCQQAFQILNETQLSYELGILQYKGIMGDYYFARRVYPEAIQYYTEAFNLSENLLLIGDLRRLYSVLALIECYRAQGNIYEAKLVCEEQMKIYATNLTRDYSSIAYFKMKQAELYADGEEHNGLQLQLYEEALNILQRNTHLHHEKTVQCLTRIAVHHMKNHTEYESALDRLKSALYIQEKIYPRSHSIVKNTEKLIYQCKRAIFPLKTNNKNLSI</sequence>
<accession>A0A819JIY2</accession>
<dbReference type="Gene3D" id="1.25.40.10">
    <property type="entry name" value="Tetratricopeptide repeat domain"/>
    <property type="match status" value="2"/>
</dbReference>
<keyword evidence="2" id="KW-0802">TPR repeat</keyword>
<dbReference type="Pfam" id="PF13374">
    <property type="entry name" value="TPR_10"/>
    <property type="match status" value="1"/>
</dbReference>
<comment type="caution">
    <text evidence="4">The sequence shown here is derived from an EMBL/GenBank/DDBJ whole genome shotgun (WGS) entry which is preliminary data.</text>
</comment>
<dbReference type="SUPFAM" id="SSF48452">
    <property type="entry name" value="TPR-like"/>
    <property type="match status" value="1"/>
</dbReference>
<gene>
    <name evidence="3" type="ORF">JYZ213_LOCUS41267</name>
    <name evidence="4" type="ORF">OXD698_LOCUS25722</name>
</gene>
<organism evidence="4 5">
    <name type="scientific">Adineta steineri</name>
    <dbReference type="NCBI Taxonomy" id="433720"/>
    <lineage>
        <taxon>Eukaryota</taxon>
        <taxon>Metazoa</taxon>
        <taxon>Spiralia</taxon>
        <taxon>Gnathifera</taxon>
        <taxon>Rotifera</taxon>
        <taxon>Eurotatoria</taxon>
        <taxon>Bdelloidea</taxon>
        <taxon>Adinetida</taxon>
        <taxon>Adinetidae</taxon>
        <taxon>Adineta</taxon>
    </lineage>
</organism>
<dbReference type="Proteomes" id="UP000663845">
    <property type="component" value="Unassembled WGS sequence"/>
</dbReference>
<dbReference type="AlphaFoldDB" id="A0A819JIY2"/>
<dbReference type="PANTHER" id="PTHR45641:SF19">
    <property type="entry name" value="NEPHROCYSTIN-3"/>
    <property type="match status" value="1"/>
</dbReference>
<proteinExistence type="predicted"/>
<evidence type="ECO:0000256" key="1">
    <source>
        <dbReference type="ARBA" id="ARBA00022737"/>
    </source>
</evidence>
<evidence type="ECO:0000313" key="4">
    <source>
        <dbReference type="EMBL" id="CAF3933613.1"/>
    </source>
</evidence>
<dbReference type="PROSITE" id="PS51996">
    <property type="entry name" value="TR_MART"/>
    <property type="match status" value="1"/>
</dbReference>
<dbReference type="EMBL" id="CAJOAZ010002487">
    <property type="protein sequence ID" value="CAF3933613.1"/>
    <property type="molecule type" value="Genomic_DNA"/>
</dbReference>
<dbReference type="EMBL" id="CAJNOG010001647">
    <property type="protein sequence ID" value="CAF1461271.1"/>
    <property type="molecule type" value="Genomic_DNA"/>
</dbReference>
<keyword evidence="1" id="KW-0677">Repeat</keyword>
<dbReference type="SUPFAM" id="SSF56399">
    <property type="entry name" value="ADP-ribosylation"/>
    <property type="match status" value="1"/>
</dbReference>
<dbReference type="SMART" id="SM00028">
    <property type="entry name" value="TPR"/>
    <property type="match status" value="6"/>
</dbReference>
<dbReference type="InterPro" id="IPR011990">
    <property type="entry name" value="TPR-like_helical_dom_sf"/>
</dbReference>
<dbReference type="InterPro" id="IPR019734">
    <property type="entry name" value="TPR_rpt"/>
</dbReference>
<reference evidence="4" key="1">
    <citation type="submission" date="2021-02" db="EMBL/GenBank/DDBJ databases">
        <authorList>
            <person name="Nowell W R."/>
        </authorList>
    </citation>
    <scope>NUCLEOTIDE SEQUENCE</scope>
</reference>
<evidence type="ECO:0000313" key="5">
    <source>
        <dbReference type="Proteomes" id="UP000663844"/>
    </source>
</evidence>
<name>A0A819JIY2_9BILA</name>
<dbReference type="Gene3D" id="3.90.176.10">
    <property type="entry name" value="Toxin ADP-ribosyltransferase, Chain A, domain 1"/>
    <property type="match status" value="1"/>
</dbReference>